<evidence type="ECO:0000256" key="2">
    <source>
        <dbReference type="ARBA" id="ARBA00022679"/>
    </source>
</evidence>
<dbReference type="PANTHER" id="PTHR45646:SF11">
    <property type="entry name" value="SERINE_THREONINE-PROTEIN KINASE DOA"/>
    <property type="match status" value="1"/>
</dbReference>
<feature type="compositionally biased region" description="Acidic residues" evidence="7">
    <location>
        <begin position="640"/>
        <end position="653"/>
    </location>
</feature>
<feature type="compositionally biased region" description="Basic and acidic residues" evidence="7">
    <location>
        <begin position="10"/>
        <end position="23"/>
    </location>
</feature>
<dbReference type="GO" id="GO:0004674">
    <property type="term" value="F:protein serine/threonine kinase activity"/>
    <property type="evidence" value="ECO:0007669"/>
    <property type="project" value="UniProtKB-KW"/>
</dbReference>
<keyword evidence="5" id="KW-0067">ATP-binding</keyword>
<dbReference type="GO" id="GO:0005634">
    <property type="term" value="C:nucleus"/>
    <property type="evidence" value="ECO:0007669"/>
    <property type="project" value="TreeGrafter"/>
</dbReference>
<feature type="region of interest" description="Disordered" evidence="7">
    <location>
        <begin position="80"/>
        <end position="112"/>
    </location>
</feature>
<sequence length="1157" mass="130505">MEETPSNSNKKLEKTLQEEKENDANSSSISLTETTKSHFTHQGENKNIFVDNLAINKQQIKKDFEHFNRNTRINKFKGMAEKSEVEASQQKNNNTNSLKSPPQPPPKTNVLSKFPWKRQQHPLVVIPKRRKHKNHISKRKGNRGGVLGSSMRNCVSDPQLYRGFNHWYSLCVENLKSVSIRQNEFSKKNNSSSLGSSKKSTEEYKNRIEQLDVAAAKLLAVAENFEEDERRLMAASASERLEAMGIPSPNIGEQRKNQQEMEEFKSKQILSPTFRKKSINNNNTQQQQPLTVQPSSLAKGTSIRLAQERLAFAAGGRQHTTGGISRNSNIGKIGVIPSLDITTCSPSTSTAAPTVSSPKENQKKILATPIEGIEQINSPQNPSNLEGENSGGNLERKISGRRKRLEDLAKIKEELRNTKLPSISNNLKKKKEREQKQEELEDAQAKSTVDAVSAAFHTTITDVAQTSTARLPTTTTTTNVYAAKPPASPSLLARRELNRLANRRDPDDSKSSKTATEEAQKQQLLSPTLHTRKLSGRFRAGNVTQNITASTTPSHIPLVAVPIDQQIDDVQQQQQPSSSPLTTPKFRQPPEHRAARSGLAKTLSLFASIEDKNEATVQLDNYSTQTDKNEDVKKEKGEEGKDEEEDDDDDESYETPGESTTEAKVPVLNLSRHQRPHSGLIQNPPIPPPPYPGPKIQQQKSTAPTNALIASLQLPPSVCAKVDKIIAGGGSSTVKKGLNQTVRKSNWNDSPGSRPIQDDKEGHLLYHNGQIIDNRFEIVKTLGEGTFGKVVQVKDLRIGRKSSTTPKALKIIKNVSKYREAARLEINVLRKLKEKDPDSRHLVIQLLDSFDYFGHICLLFDLLGLSVFDFMKSNDYRPYPLDQARYIAYQLIHAVKFLHENRLTHTDLKPENILFVCSDYVTVPQGNSDEGRRRKPMRVVKDATVRLIDLGSATFDHEHHSTIVSTRHYRAPEVILELGWSQPCDVWSIGCIMFELYTGQTLFQTHDNREHLAMMERILENIPYRMGRKTKTKYFYHGRLDWNERTSAGQYVRDNCKPLMRYMQSNNEEHQQLFNLIDRMLDYEPSSRIVLAEALRHSYFDRLDSNLRARVDGVKINNGEGQNGIGWRSVGTPIFSSSNFRHLRHFRPTPGENLHDV</sequence>
<dbReference type="SUPFAM" id="SSF56112">
    <property type="entry name" value="Protein kinase-like (PK-like)"/>
    <property type="match status" value="1"/>
</dbReference>
<organism evidence="9 10">
    <name type="scientific">Meloidogyne incognita</name>
    <name type="common">Southern root-knot nematode worm</name>
    <name type="synonym">Oxyuris incognita</name>
    <dbReference type="NCBI Taxonomy" id="6306"/>
    <lineage>
        <taxon>Eukaryota</taxon>
        <taxon>Metazoa</taxon>
        <taxon>Ecdysozoa</taxon>
        <taxon>Nematoda</taxon>
        <taxon>Chromadorea</taxon>
        <taxon>Rhabditida</taxon>
        <taxon>Tylenchina</taxon>
        <taxon>Tylenchomorpha</taxon>
        <taxon>Tylenchoidea</taxon>
        <taxon>Meloidogynidae</taxon>
        <taxon>Meloidogyninae</taxon>
        <taxon>Meloidogyne</taxon>
        <taxon>Meloidogyne incognita group</taxon>
    </lineage>
</organism>
<feature type="region of interest" description="Disordered" evidence="7">
    <location>
        <begin position="617"/>
        <end position="700"/>
    </location>
</feature>
<accession>A0A914LT00</accession>
<feature type="region of interest" description="Disordered" evidence="7">
    <location>
        <begin position="422"/>
        <end position="445"/>
    </location>
</feature>
<dbReference type="Gene3D" id="3.30.200.20">
    <property type="entry name" value="Phosphorylase Kinase, domain 1"/>
    <property type="match status" value="1"/>
</dbReference>
<keyword evidence="2" id="KW-0808">Transferase</keyword>
<dbReference type="CDD" id="cd14134">
    <property type="entry name" value="PKc_CLK"/>
    <property type="match status" value="1"/>
</dbReference>
<evidence type="ECO:0000256" key="4">
    <source>
        <dbReference type="ARBA" id="ARBA00022777"/>
    </source>
</evidence>
<evidence type="ECO:0000256" key="5">
    <source>
        <dbReference type="ARBA" id="ARBA00022840"/>
    </source>
</evidence>
<feature type="compositionally biased region" description="Polar residues" evidence="7">
    <location>
        <begin position="732"/>
        <end position="751"/>
    </location>
</feature>
<feature type="region of interest" description="Disordered" evidence="7">
    <location>
        <begin position="371"/>
        <end position="401"/>
    </location>
</feature>
<evidence type="ECO:0000256" key="1">
    <source>
        <dbReference type="ARBA" id="ARBA00022527"/>
    </source>
</evidence>
<feature type="compositionally biased region" description="Pro residues" evidence="7">
    <location>
        <begin position="684"/>
        <end position="693"/>
    </location>
</feature>
<feature type="compositionally biased region" description="Basic and acidic residues" evidence="7">
    <location>
        <begin position="627"/>
        <end position="639"/>
    </location>
</feature>
<feature type="region of interest" description="Disordered" evidence="7">
    <location>
        <begin position="1"/>
        <end position="39"/>
    </location>
</feature>
<dbReference type="InterPro" id="IPR051175">
    <property type="entry name" value="CLK_kinases"/>
</dbReference>
<dbReference type="Pfam" id="PF00069">
    <property type="entry name" value="Pkinase"/>
    <property type="match status" value="1"/>
</dbReference>
<keyword evidence="3" id="KW-0547">Nucleotide-binding</keyword>
<keyword evidence="4" id="KW-0418">Kinase</keyword>
<dbReference type="InterPro" id="IPR000719">
    <property type="entry name" value="Prot_kinase_dom"/>
</dbReference>
<evidence type="ECO:0000313" key="9">
    <source>
        <dbReference type="Proteomes" id="UP000887563"/>
    </source>
</evidence>
<feature type="compositionally biased region" description="Polar residues" evidence="7">
    <location>
        <begin position="617"/>
        <end position="626"/>
    </location>
</feature>
<proteinExistence type="inferred from homology"/>
<evidence type="ECO:0000313" key="10">
    <source>
        <dbReference type="WBParaSite" id="Minc3s00771g17133"/>
    </source>
</evidence>
<dbReference type="SMART" id="SM00220">
    <property type="entry name" value="S_TKc"/>
    <property type="match status" value="1"/>
</dbReference>
<name>A0A914LT00_MELIC</name>
<dbReference type="InterPro" id="IPR008271">
    <property type="entry name" value="Ser/Thr_kinase_AS"/>
</dbReference>
<evidence type="ECO:0000256" key="3">
    <source>
        <dbReference type="ARBA" id="ARBA00022741"/>
    </source>
</evidence>
<dbReference type="Proteomes" id="UP000887563">
    <property type="component" value="Unplaced"/>
</dbReference>
<feature type="compositionally biased region" description="Low complexity" evidence="7">
    <location>
        <begin position="568"/>
        <end position="580"/>
    </location>
</feature>
<keyword evidence="9" id="KW-1185">Reference proteome</keyword>
<dbReference type="AlphaFoldDB" id="A0A914LT00"/>
<dbReference type="GO" id="GO:0043484">
    <property type="term" value="P:regulation of RNA splicing"/>
    <property type="evidence" value="ECO:0007669"/>
    <property type="project" value="TreeGrafter"/>
</dbReference>
<dbReference type="Gene3D" id="1.10.510.10">
    <property type="entry name" value="Transferase(Phosphotransferase) domain 1"/>
    <property type="match status" value="1"/>
</dbReference>
<feature type="compositionally biased region" description="Polar residues" evidence="7">
    <location>
        <begin position="24"/>
        <end position="34"/>
    </location>
</feature>
<feature type="compositionally biased region" description="Polar residues" evidence="7">
    <location>
        <begin position="86"/>
        <end position="100"/>
    </location>
</feature>
<reference evidence="10" key="1">
    <citation type="submission" date="2022-11" db="UniProtKB">
        <authorList>
            <consortium name="WormBaseParasite"/>
        </authorList>
    </citation>
    <scope>IDENTIFICATION</scope>
</reference>
<feature type="compositionally biased region" description="Basic and acidic residues" evidence="7">
    <location>
        <begin position="500"/>
        <end position="520"/>
    </location>
</feature>
<evidence type="ECO:0000256" key="7">
    <source>
        <dbReference type="SAM" id="MobiDB-lite"/>
    </source>
</evidence>
<feature type="region of interest" description="Disordered" evidence="7">
    <location>
        <begin position="730"/>
        <end position="758"/>
    </location>
</feature>
<feature type="region of interest" description="Disordered" evidence="7">
    <location>
        <begin position="568"/>
        <end position="597"/>
    </location>
</feature>
<feature type="domain" description="Protein kinase" evidence="8">
    <location>
        <begin position="776"/>
        <end position="1100"/>
    </location>
</feature>
<evidence type="ECO:0000259" key="8">
    <source>
        <dbReference type="PROSITE" id="PS50011"/>
    </source>
</evidence>
<dbReference type="InterPro" id="IPR011009">
    <property type="entry name" value="Kinase-like_dom_sf"/>
</dbReference>
<comment type="similarity">
    <text evidence="6">Belongs to the protein kinase superfamily. CMGC Ser/Thr protein kinase family. Lammer subfamily.</text>
</comment>
<dbReference type="GO" id="GO:0005524">
    <property type="term" value="F:ATP binding"/>
    <property type="evidence" value="ECO:0007669"/>
    <property type="project" value="UniProtKB-KW"/>
</dbReference>
<protein>
    <submittedName>
        <fullName evidence="10">Protein kinase domain-containing protein</fullName>
    </submittedName>
</protein>
<keyword evidence="1" id="KW-0723">Serine/threonine-protein kinase</keyword>
<dbReference type="WBParaSite" id="Minc3s00771g17133">
    <property type="protein sequence ID" value="Minc3s00771g17133"/>
    <property type="gene ID" value="Minc3s00771g17133"/>
</dbReference>
<dbReference type="PROSITE" id="PS50011">
    <property type="entry name" value="PROTEIN_KINASE_DOM"/>
    <property type="match status" value="1"/>
</dbReference>
<feature type="region of interest" description="Disordered" evidence="7">
    <location>
        <begin position="500"/>
        <end position="524"/>
    </location>
</feature>
<evidence type="ECO:0000256" key="6">
    <source>
        <dbReference type="ARBA" id="ARBA00037966"/>
    </source>
</evidence>
<feature type="compositionally biased region" description="Polar residues" evidence="7">
    <location>
        <begin position="375"/>
        <end position="387"/>
    </location>
</feature>
<dbReference type="PANTHER" id="PTHR45646">
    <property type="entry name" value="SERINE/THREONINE-PROTEIN KINASE DOA-RELATED"/>
    <property type="match status" value="1"/>
</dbReference>
<dbReference type="PROSITE" id="PS00108">
    <property type="entry name" value="PROTEIN_KINASE_ST"/>
    <property type="match status" value="1"/>
</dbReference>